<keyword evidence="2" id="KW-0472">Membrane</keyword>
<keyword evidence="2" id="KW-0812">Transmembrane</keyword>
<feature type="transmembrane region" description="Helical" evidence="2">
    <location>
        <begin position="162"/>
        <end position="182"/>
    </location>
</feature>
<evidence type="ECO:0000256" key="2">
    <source>
        <dbReference type="SAM" id="Phobius"/>
    </source>
</evidence>
<reference evidence="3 4" key="1">
    <citation type="journal article" date="2013" name="Curr. Biol.">
        <title>The Genome of the Foraminiferan Reticulomyxa filosa.</title>
        <authorList>
            <person name="Glockner G."/>
            <person name="Hulsmann N."/>
            <person name="Schleicher M."/>
            <person name="Noegel A.A."/>
            <person name="Eichinger L."/>
            <person name="Gallinger C."/>
            <person name="Pawlowski J."/>
            <person name="Sierra R."/>
            <person name="Euteneuer U."/>
            <person name="Pillet L."/>
            <person name="Moustafa A."/>
            <person name="Platzer M."/>
            <person name="Groth M."/>
            <person name="Szafranski K."/>
            <person name="Schliwa M."/>
        </authorList>
    </citation>
    <scope>NUCLEOTIDE SEQUENCE [LARGE SCALE GENOMIC DNA]</scope>
</reference>
<keyword evidence="4" id="KW-1185">Reference proteome</keyword>
<sequence length="226" mass="26485">MAEHNGDDISSINQENEEEKDEYEEEEKKEEDKKKGNANDDNDNEKELQVGSMLQRQSSQQSQQHSHYHSHLHDDNGDEKASNRDYYNREEHNNDKDQANPESMKMFEVVELYSKAGLDLLLQWTFCCFLWLTSLFCVVAYFAWQSMPRDNTFLSNVGKFHIWFIVVEKGLAIILSMHNIFIYSNDVGLLAQMSSHFLSTTYLQYSPCTLLLFLLLLFLLFLLFLL</sequence>
<comment type="caution">
    <text evidence="3">The sequence shown here is derived from an EMBL/GenBank/DDBJ whole genome shotgun (WGS) entry which is preliminary data.</text>
</comment>
<feature type="transmembrane region" description="Helical" evidence="2">
    <location>
        <begin position="202"/>
        <end position="225"/>
    </location>
</feature>
<dbReference type="EMBL" id="ASPP01019631">
    <property type="protein sequence ID" value="ETO14942.1"/>
    <property type="molecule type" value="Genomic_DNA"/>
</dbReference>
<evidence type="ECO:0000313" key="3">
    <source>
        <dbReference type="EMBL" id="ETO14942.1"/>
    </source>
</evidence>
<name>X6MNF4_RETFI</name>
<evidence type="ECO:0000256" key="1">
    <source>
        <dbReference type="SAM" id="MobiDB-lite"/>
    </source>
</evidence>
<accession>X6MNF4</accession>
<dbReference type="Proteomes" id="UP000023152">
    <property type="component" value="Unassembled WGS sequence"/>
</dbReference>
<feature type="region of interest" description="Disordered" evidence="1">
    <location>
        <begin position="1"/>
        <end position="83"/>
    </location>
</feature>
<keyword evidence="2" id="KW-1133">Transmembrane helix</keyword>
<feature type="compositionally biased region" description="Acidic residues" evidence="1">
    <location>
        <begin position="15"/>
        <end position="29"/>
    </location>
</feature>
<feature type="compositionally biased region" description="Basic and acidic residues" evidence="1">
    <location>
        <begin position="71"/>
        <end position="83"/>
    </location>
</feature>
<evidence type="ECO:0000313" key="4">
    <source>
        <dbReference type="Proteomes" id="UP000023152"/>
    </source>
</evidence>
<proteinExistence type="predicted"/>
<organism evidence="3 4">
    <name type="scientific">Reticulomyxa filosa</name>
    <dbReference type="NCBI Taxonomy" id="46433"/>
    <lineage>
        <taxon>Eukaryota</taxon>
        <taxon>Sar</taxon>
        <taxon>Rhizaria</taxon>
        <taxon>Retaria</taxon>
        <taxon>Foraminifera</taxon>
        <taxon>Monothalamids</taxon>
        <taxon>Reticulomyxidae</taxon>
        <taxon>Reticulomyxa</taxon>
    </lineage>
</organism>
<protein>
    <submittedName>
        <fullName evidence="3">Uncharacterized protein</fullName>
    </submittedName>
</protein>
<gene>
    <name evidence="3" type="ORF">RFI_22426</name>
</gene>
<dbReference type="AlphaFoldDB" id="X6MNF4"/>
<feature type="transmembrane region" description="Helical" evidence="2">
    <location>
        <begin position="121"/>
        <end position="142"/>
    </location>
</feature>